<accession>A0ABZ0CX15</accession>
<evidence type="ECO:0000313" key="2">
    <source>
        <dbReference type="Proteomes" id="UP001303946"/>
    </source>
</evidence>
<dbReference type="EMBL" id="CP136336">
    <property type="protein sequence ID" value="WOB09499.1"/>
    <property type="molecule type" value="Genomic_DNA"/>
</dbReference>
<sequence>MSRRVVIVVSSLLLSLGLTGCLFFGFATVGGTLTGLPSGTSVVLQNNGKDNLTLTQNGRFTFNNTLDDGDDYNVTVLTDPAGAQCTPSNNTGTINSKGDDVENVLVTCTATGNITGTVTGVPAGTAATLLLTLPSSTATLVVSADGNFAFSGIQPNGTHYVVTVQTPPAGRTCTVQNGDANIATGTPTNIIITCS</sequence>
<dbReference type="RefSeq" id="WP_316702449.1">
    <property type="nucleotide sequence ID" value="NZ_CP136336.1"/>
</dbReference>
<gene>
    <name evidence="1" type="ORF">RXV79_05420</name>
</gene>
<evidence type="ECO:0008006" key="3">
    <source>
        <dbReference type="Google" id="ProtNLM"/>
    </source>
</evidence>
<dbReference type="PROSITE" id="PS51257">
    <property type="entry name" value="PROKAR_LIPOPROTEIN"/>
    <property type="match status" value="1"/>
</dbReference>
<reference evidence="1 2" key="1">
    <citation type="submission" date="2023-10" db="EMBL/GenBank/DDBJ databases">
        <title>Bacteria for the degradation of biodegradable plastic PBAT(Polybutylene adipate terephthalate).</title>
        <authorList>
            <person name="Weon H.-Y."/>
            <person name="Yeon J."/>
        </authorList>
    </citation>
    <scope>NUCLEOTIDE SEQUENCE [LARGE SCALE GENOMIC DNA]</scope>
    <source>
        <strain evidence="1 2">SBD 7-3</strain>
    </source>
</reference>
<organism evidence="1 2">
    <name type="scientific">Piscinibacter gummiphilus</name>
    <dbReference type="NCBI Taxonomy" id="946333"/>
    <lineage>
        <taxon>Bacteria</taxon>
        <taxon>Pseudomonadati</taxon>
        <taxon>Pseudomonadota</taxon>
        <taxon>Betaproteobacteria</taxon>
        <taxon>Burkholderiales</taxon>
        <taxon>Sphaerotilaceae</taxon>
        <taxon>Piscinibacter</taxon>
    </lineage>
</organism>
<dbReference type="Gene3D" id="2.60.40.1120">
    <property type="entry name" value="Carboxypeptidase-like, regulatory domain"/>
    <property type="match status" value="1"/>
</dbReference>
<dbReference type="Proteomes" id="UP001303946">
    <property type="component" value="Chromosome"/>
</dbReference>
<name>A0ABZ0CX15_9BURK</name>
<evidence type="ECO:0000313" key="1">
    <source>
        <dbReference type="EMBL" id="WOB09499.1"/>
    </source>
</evidence>
<keyword evidence="2" id="KW-1185">Reference proteome</keyword>
<protein>
    <recommendedName>
        <fullName evidence="3">Carboxypeptidase regulatory-like domain-containing protein</fullName>
    </recommendedName>
</protein>
<proteinExistence type="predicted"/>